<dbReference type="InterPro" id="IPR008915">
    <property type="entry name" value="Peptidase_M50"/>
</dbReference>
<dbReference type="Proteomes" id="UP001597079">
    <property type="component" value="Unassembled WGS sequence"/>
</dbReference>
<keyword evidence="9" id="KW-0862">Zinc</keyword>
<dbReference type="InterPro" id="IPR044537">
    <property type="entry name" value="Rip2-like"/>
</dbReference>
<evidence type="ECO:0000313" key="15">
    <source>
        <dbReference type="EMBL" id="MFD1675109.1"/>
    </source>
</evidence>
<evidence type="ECO:0000256" key="8">
    <source>
        <dbReference type="ARBA" id="ARBA00022801"/>
    </source>
</evidence>
<accession>A0ABW4JGS2</accession>
<dbReference type="Pfam" id="PF02163">
    <property type="entry name" value="Peptidase_M50"/>
    <property type="match status" value="2"/>
</dbReference>
<feature type="transmembrane region" description="Helical" evidence="13">
    <location>
        <begin position="86"/>
        <end position="111"/>
    </location>
</feature>
<reference evidence="16" key="1">
    <citation type="journal article" date="2019" name="Int. J. Syst. Evol. Microbiol.">
        <title>The Global Catalogue of Microorganisms (GCM) 10K type strain sequencing project: providing services to taxonomists for standard genome sequencing and annotation.</title>
        <authorList>
            <consortium name="The Broad Institute Genomics Platform"/>
            <consortium name="The Broad Institute Genome Sequencing Center for Infectious Disease"/>
            <person name="Wu L."/>
            <person name="Ma J."/>
        </authorList>
    </citation>
    <scope>NUCLEOTIDE SEQUENCE [LARGE SCALE GENOMIC DNA]</scope>
    <source>
        <strain evidence="16">CGMCC 1.12286</strain>
    </source>
</reference>
<protein>
    <submittedName>
        <fullName evidence="15">Site-2 protease family protein</fullName>
    </submittedName>
</protein>
<dbReference type="EMBL" id="JBHUCX010000024">
    <property type="protein sequence ID" value="MFD1675109.1"/>
    <property type="molecule type" value="Genomic_DNA"/>
</dbReference>
<comment type="subcellular location">
    <subcellularLocation>
        <location evidence="2">Cell membrane</location>
        <topology evidence="2">Multi-pass membrane protein</topology>
    </subcellularLocation>
</comment>
<comment type="cofactor">
    <cofactor evidence="1">
        <name>Zn(2+)</name>
        <dbReference type="ChEBI" id="CHEBI:29105"/>
    </cofactor>
</comment>
<dbReference type="RefSeq" id="WP_377942968.1">
    <property type="nucleotide sequence ID" value="NZ_JBHUCX010000024.1"/>
</dbReference>
<sequence length="201" mass="22273">MLGFLTPSYILTIFVVLFSLVVHEYAHALAADLQGDKTARLNGRLTVNPLAHLDFLGIIMILLVGIGWAQPVPINMNNFRRPRLSFIISVAAGPASNFILAVLSYFALSFVSYSSPMLNLLSIIGGVNVSLFLLNIIPLPPLDGSQILRHLLPYRQALAYSKLDTYGPFILLLLFIVPQFRNLIFGDVAQALSSWIWSWFG</sequence>
<keyword evidence="8" id="KW-0378">Hydrolase</keyword>
<keyword evidence="7" id="KW-0479">Metal-binding</keyword>
<evidence type="ECO:0000256" key="2">
    <source>
        <dbReference type="ARBA" id="ARBA00004651"/>
    </source>
</evidence>
<keyword evidence="10 13" id="KW-1133">Transmembrane helix</keyword>
<evidence type="ECO:0000256" key="4">
    <source>
        <dbReference type="ARBA" id="ARBA00022475"/>
    </source>
</evidence>
<keyword evidence="12 13" id="KW-0472">Membrane</keyword>
<evidence type="ECO:0000259" key="14">
    <source>
        <dbReference type="Pfam" id="PF02163"/>
    </source>
</evidence>
<keyword evidence="4" id="KW-1003">Cell membrane</keyword>
<keyword evidence="11" id="KW-0482">Metalloprotease</keyword>
<keyword evidence="16" id="KW-1185">Reference proteome</keyword>
<keyword evidence="5 15" id="KW-0645">Protease</keyword>
<feature type="domain" description="Peptidase M50" evidence="14">
    <location>
        <begin position="12"/>
        <end position="111"/>
    </location>
</feature>
<feature type="transmembrane region" description="Helical" evidence="13">
    <location>
        <begin position="157"/>
        <end position="177"/>
    </location>
</feature>
<keyword evidence="6 13" id="KW-0812">Transmembrane</keyword>
<evidence type="ECO:0000256" key="6">
    <source>
        <dbReference type="ARBA" id="ARBA00022692"/>
    </source>
</evidence>
<dbReference type="GO" id="GO:0006508">
    <property type="term" value="P:proteolysis"/>
    <property type="evidence" value="ECO:0007669"/>
    <property type="project" value="UniProtKB-KW"/>
</dbReference>
<evidence type="ECO:0000256" key="10">
    <source>
        <dbReference type="ARBA" id="ARBA00022989"/>
    </source>
</evidence>
<proteinExistence type="inferred from homology"/>
<feature type="transmembrane region" description="Helical" evidence="13">
    <location>
        <begin position="117"/>
        <end position="137"/>
    </location>
</feature>
<evidence type="ECO:0000256" key="5">
    <source>
        <dbReference type="ARBA" id="ARBA00022670"/>
    </source>
</evidence>
<evidence type="ECO:0000256" key="12">
    <source>
        <dbReference type="ARBA" id="ARBA00023136"/>
    </source>
</evidence>
<name>A0ABW4JGS2_9BACL</name>
<evidence type="ECO:0000256" key="9">
    <source>
        <dbReference type="ARBA" id="ARBA00022833"/>
    </source>
</evidence>
<dbReference type="CDD" id="cd06158">
    <property type="entry name" value="S2P-M50_like_1"/>
    <property type="match status" value="1"/>
</dbReference>
<evidence type="ECO:0000256" key="3">
    <source>
        <dbReference type="ARBA" id="ARBA00007931"/>
    </source>
</evidence>
<comment type="similarity">
    <text evidence="3">Belongs to the peptidase M50B family.</text>
</comment>
<feature type="domain" description="Peptidase M50" evidence="14">
    <location>
        <begin position="117"/>
        <end position="159"/>
    </location>
</feature>
<dbReference type="InterPro" id="IPR052348">
    <property type="entry name" value="Metallopeptidase_M50B"/>
</dbReference>
<evidence type="ECO:0000256" key="7">
    <source>
        <dbReference type="ARBA" id="ARBA00022723"/>
    </source>
</evidence>
<comment type="caution">
    <text evidence="15">The sequence shown here is derived from an EMBL/GenBank/DDBJ whole genome shotgun (WGS) entry which is preliminary data.</text>
</comment>
<evidence type="ECO:0000256" key="11">
    <source>
        <dbReference type="ARBA" id="ARBA00023049"/>
    </source>
</evidence>
<organism evidence="15 16">
    <name type="scientific">Alicyclobacillus fodiniaquatilis</name>
    <dbReference type="NCBI Taxonomy" id="1661150"/>
    <lineage>
        <taxon>Bacteria</taxon>
        <taxon>Bacillati</taxon>
        <taxon>Bacillota</taxon>
        <taxon>Bacilli</taxon>
        <taxon>Bacillales</taxon>
        <taxon>Alicyclobacillaceae</taxon>
        <taxon>Alicyclobacillus</taxon>
    </lineage>
</organism>
<evidence type="ECO:0000313" key="16">
    <source>
        <dbReference type="Proteomes" id="UP001597079"/>
    </source>
</evidence>
<gene>
    <name evidence="15" type="ORF">ACFSB2_10425</name>
</gene>
<feature type="transmembrane region" description="Helical" evidence="13">
    <location>
        <begin position="54"/>
        <end position="74"/>
    </location>
</feature>
<evidence type="ECO:0000256" key="13">
    <source>
        <dbReference type="SAM" id="Phobius"/>
    </source>
</evidence>
<dbReference type="GO" id="GO:0008233">
    <property type="term" value="F:peptidase activity"/>
    <property type="evidence" value="ECO:0007669"/>
    <property type="project" value="UniProtKB-KW"/>
</dbReference>
<evidence type="ECO:0000256" key="1">
    <source>
        <dbReference type="ARBA" id="ARBA00001947"/>
    </source>
</evidence>
<dbReference type="PANTHER" id="PTHR35864">
    <property type="entry name" value="ZINC METALLOPROTEASE MJ0611-RELATED"/>
    <property type="match status" value="1"/>
</dbReference>
<dbReference type="PANTHER" id="PTHR35864:SF1">
    <property type="entry name" value="ZINC METALLOPROTEASE YWHC-RELATED"/>
    <property type="match status" value="1"/>
</dbReference>